<name>F5S9P8_KINKI</name>
<reference evidence="6 7" key="1">
    <citation type="submission" date="2011-04" db="EMBL/GenBank/DDBJ databases">
        <authorList>
            <person name="Muzny D."/>
            <person name="Qin X."/>
            <person name="Deng J."/>
            <person name="Jiang H."/>
            <person name="Liu Y."/>
            <person name="Qu J."/>
            <person name="Song X.-Z."/>
            <person name="Zhang L."/>
            <person name="Thornton R."/>
            <person name="Coyle M."/>
            <person name="Francisco L."/>
            <person name="Jackson L."/>
            <person name="Javaid M."/>
            <person name="Korchina V."/>
            <person name="Kovar C."/>
            <person name="Mata R."/>
            <person name="Mathew T."/>
            <person name="Ngo R."/>
            <person name="Nguyen L."/>
            <person name="Nguyen N."/>
            <person name="Okwuonu G."/>
            <person name="Ongeri F."/>
            <person name="Pham C."/>
            <person name="Simmons D."/>
            <person name="Wilczek-Boney K."/>
            <person name="Hale W."/>
            <person name="Jakkamsetti A."/>
            <person name="Pham P."/>
            <person name="Ruth R."/>
            <person name="San Lucas F."/>
            <person name="Warren J."/>
            <person name="Zhang J."/>
            <person name="Zhao Z."/>
            <person name="Zhou C."/>
            <person name="Zhu D."/>
            <person name="Lee S."/>
            <person name="Bess C."/>
            <person name="Blankenburg K."/>
            <person name="Forbes L."/>
            <person name="Fu Q."/>
            <person name="Gubbala S."/>
            <person name="Hirani K."/>
            <person name="Jayaseelan J.C."/>
            <person name="Lara F."/>
            <person name="Munidasa M."/>
            <person name="Palculict T."/>
            <person name="Patil S."/>
            <person name="Pu L.-L."/>
            <person name="Saada N."/>
            <person name="Tang L."/>
            <person name="Weissenberger G."/>
            <person name="Zhu Y."/>
            <person name="Hemphill L."/>
            <person name="Shang Y."/>
            <person name="Youmans B."/>
            <person name="Ayvaz T."/>
            <person name="Ross M."/>
            <person name="Santibanez J."/>
            <person name="Aqrawi P."/>
            <person name="Gross S."/>
            <person name="Joshi V."/>
            <person name="Fowler G."/>
            <person name="Nazareth L."/>
            <person name="Reid J."/>
            <person name="Worley K."/>
            <person name="Petrosino J."/>
            <person name="Highlander S."/>
            <person name="Gibbs R."/>
        </authorList>
    </citation>
    <scope>NUCLEOTIDE SEQUENCE [LARGE SCALE GENOMIC DNA]</scope>
    <source>
        <strain evidence="6 7">ATCC 23330</strain>
    </source>
</reference>
<protein>
    <recommendedName>
        <fullName evidence="5">C-type lysozyme inhibitor domain-containing protein</fullName>
    </recommendedName>
</protein>
<evidence type="ECO:0000313" key="6">
    <source>
        <dbReference type="EMBL" id="EGK07007.1"/>
    </source>
</evidence>
<dbReference type="SUPFAM" id="SSF141488">
    <property type="entry name" value="YdhA-like"/>
    <property type="match status" value="1"/>
</dbReference>
<dbReference type="RefSeq" id="WP_003788108.1">
    <property type="nucleotide sequence ID" value="NZ_FOJK01000024.1"/>
</dbReference>
<evidence type="ECO:0000256" key="3">
    <source>
        <dbReference type="ARBA" id="ARBA00023139"/>
    </source>
</evidence>
<evidence type="ECO:0000313" key="7">
    <source>
        <dbReference type="Proteomes" id="UP000004207"/>
    </source>
</evidence>
<keyword evidence="4" id="KW-0449">Lipoprotein</keyword>
<proteinExistence type="predicted"/>
<keyword evidence="7" id="KW-1185">Reference proteome</keyword>
<keyword evidence="2" id="KW-0472">Membrane</keyword>
<evidence type="ECO:0000256" key="2">
    <source>
        <dbReference type="ARBA" id="ARBA00023136"/>
    </source>
</evidence>
<sequence>MITVFKQPARCVGGIFLSSTRSFIMKIKQIILLSSVLAMVACASNTTSSSTSSTAHQHGYAHSHAHVHAHAADSHAMTFECKNGMTITAQHGDDQVRVSVDTIGDSVTLQRAVSGSGVRYASNNGFYGKPTEFHHNGRDAAFVFTDPQGNQVETACSVKK</sequence>
<dbReference type="AlphaFoldDB" id="F5S9P8"/>
<feature type="domain" description="C-type lysozyme inhibitor" evidence="5">
    <location>
        <begin position="79"/>
        <end position="145"/>
    </location>
</feature>
<dbReference type="Pfam" id="PF09864">
    <property type="entry name" value="MliC"/>
    <property type="match status" value="1"/>
</dbReference>
<dbReference type="InterPro" id="IPR018660">
    <property type="entry name" value="MliC"/>
</dbReference>
<accession>F5S9P8</accession>
<dbReference type="InterPro" id="IPR036328">
    <property type="entry name" value="MliC_sf"/>
</dbReference>
<dbReference type="HOGENOM" id="CLU_140867_0_0_4"/>
<evidence type="ECO:0000256" key="4">
    <source>
        <dbReference type="ARBA" id="ARBA00023288"/>
    </source>
</evidence>
<dbReference type="Gene3D" id="2.40.128.200">
    <property type="match status" value="1"/>
</dbReference>
<keyword evidence="3" id="KW-0564">Palmitate</keyword>
<evidence type="ECO:0000259" key="5">
    <source>
        <dbReference type="Pfam" id="PF09864"/>
    </source>
</evidence>
<evidence type="ECO:0000256" key="1">
    <source>
        <dbReference type="ARBA" id="ARBA00022729"/>
    </source>
</evidence>
<dbReference type="EMBL" id="AFHS01000066">
    <property type="protein sequence ID" value="EGK07007.1"/>
    <property type="molecule type" value="Genomic_DNA"/>
</dbReference>
<organism evidence="6 7">
    <name type="scientific">Kingella kingae ATCC 23330</name>
    <dbReference type="NCBI Taxonomy" id="887327"/>
    <lineage>
        <taxon>Bacteria</taxon>
        <taxon>Pseudomonadati</taxon>
        <taxon>Pseudomonadota</taxon>
        <taxon>Betaproteobacteria</taxon>
        <taxon>Neisseriales</taxon>
        <taxon>Neisseriaceae</taxon>
        <taxon>Kingella</taxon>
    </lineage>
</organism>
<dbReference type="GeneID" id="93261772"/>
<keyword evidence="1" id="KW-0732">Signal</keyword>
<gene>
    <name evidence="6" type="ORF">HMPREF0476_1931</name>
</gene>
<dbReference type="Proteomes" id="UP000004207">
    <property type="component" value="Unassembled WGS sequence"/>
</dbReference>
<comment type="caution">
    <text evidence="6">The sequence shown here is derived from an EMBL/GenBank/DDBJ whole genome shotgun (WGS) entry which is preliminary data.</text>
</comment>
<dbReference type="eggNOG" id="ENOG5032ZYC">
    <property type="taxonomic scope" value="Bacteria"/>
</dbReference>